<dbReference type="STRING" id="1810919.A0A3D8RRN3"/>
<accession>A0A3D8RRN3</accession>
<dbReference type="InterPro" id="IPR036291">
    <property type="entry name" value="NAD(P)-bd_dom_sf"/>
</dbReference>
<proteinExistence type="inferred from homology"/>
<evidence type="ECO:0000259" key="3">
    <source>
        <dbReference type="Pfam" id="PF05368"/>
    </source>
</evidence>
<dbReference type="PANTHER" id="PTHR42748:SF7">
    <property type="entry name" value="NMRA LIKE REDOX SENSOR 1-RELATED"/>
    <property type="match status" value="1"/>
</dbReference>
<dbReference type="Pfam" id="PF05368">
    <property type="entry name" value="NmrA"/>
    <property type="match status" value="1"/>
</dbReference>
<dbReference type="GO" id="GO:0005634">
    <property type="term" value="C:nucleus"/>
    <property type="evidence" value="ECO:0007669"/>
    <property type="project" value="TreeGrafter"/>
</dbReference>
<dbReference type="InterPro" id="IPR008030">
    <property type="entry name" value="NmrA-like"/>
</dbReference>
<name>A0A3D8RRN3_9EURO</name>
<feature type="domain" description="NmrA-like" evidence="3">
    <location>
        <begin position="1"/>
        <end position="281"/>
    </location>
</feature>
<dbReference type="RefSeq" id="XP_026602942.1">
    <property type="nucleotide sequence ID" value="XM_026748638.1"/>
</dbReference>
<evidence type="ECO:0000313" key="5">
    <source>
        <dbReference type="Proteomes" id="UP000256690"/>
    </source>
</evidence>
<comment type="similarity">
    <text evidence="1">Belongs to the NmrA-type oxidoreductase family.</text>
</comment>
<evidence type="ECO:0000256" key="1">
    <source>
        <dbReference type="ARBA" id="ARBA00006328"/>
    </source>
</evidence>
<dbReference type="InterPro" id="IPR051164">
    <property type="entry name" value="NmrA-like_oxidored"/>
</dbReference>
<dbReference type="EMBL" id="PVWQ01000007">
    <property type="protein sequence ID" value="RDW76630.1"/>
    <property type="molecule type" value="Genomic_DNA"/>
</dbReference>
<dbReference type="PANTHER" id="PTHR42748">
    <property type="entry name" value="NITROGEN METABOLITE REPRESSION PROTEIN NMRA FAMILY MEMBER"/>
    <property type="match status" value="1"/>
</dbReference>
<dbReference type="OrthoDB" id="9997102at2759"/>
<comment type="caution">
    <text evidence="4">The sequence shown here is derived from an EMBL/GenBank/DDBJ whole genome shotgun (WGS) entry which is preliminary data.</text>
</comment>
<dbReference type="Proteomes" id="UP000256690">
    <property type="component" value="Unassembled WGS sequence"/>
</dbReference>
<evidence type="ECO:0000256" key="2">
    <source>
        <dbReference type="ARBA" id="ARBA00022857"/>
    </source>
</evidence>
<gene>
    <name evidence="4" type="ORF">DSM5745_06622</name>
</gene>
<evidence type="ECO:0000313" key="4">
    <source>
        <dbReference type="EMBL" id="RDW76630.1"/>
    </source>
</evidence>
<dbReference type="SUPFAM" id="SSF51735">
    <property type="entry name" value="NAD(P)-binding Rossmann-fold domains"/>
    <property type="match status" value="1"/>
</dbReference>
<dbReference type="GeneID" id="38116992"/>
<sequence>MTKAILVALATGKQGSSTIDNLLQQAPDADIEILAVTRSTTSPSAQKLANKSPKIKLVQGNLDQPDQIFENANKVTSAPIWGVYAVLLASFTGHSDIEEKQGHGLIDAALKNNVKHFVYSSVDRGGEASINNPTTVPHFISKHKNEHHLINASKGTDMTWTILRPAAFLDGGLVTGFAGKAWATVWKVAMRDVPLQVIAVSDIGFFAAQAFLKLEEYRGKAVSLAGDQLSFAEMAGVFKSVTGRDVPTTFEFIAHFAMWMVKDMGTMFAWFREEGSKADIQALKKVHPGLKDFRAWLGGESEWRKEV</sequence>
<keyword evidence="5" id="KW-1185">Reference proteome</keyword>
<protein>
    <recommendedName>
        <fullName evidence="3">NmrA-like domain-containing protein</fullName>
    </recommendedName>
</protein>
<keyword evidence="2" id="KW-0521">NADP</keyword>
<dbReference type="Gene3D" id="3.90.25.10">
    <property type="entry name" value="UDP-galactose 4-epimerase, domain 1"/>
    <property type="match status" value="1"/>
</dbReference>
<dbReference type="AlphaFoldDB" id="A0A3D8RRN3"/>
<organism evidence="4 5">
    <name type="scientific">Aspergillus mulundensis</name>
    <dbReference type="NCBI Taxonomy" id="1810919"/>
    <lineage>
        <taxon>Eukaryota</taxon>
        <taxon>Fungi</taxon>
        <taxon>Dikarya</taxon>
        <taxon>Ascomycota</taxon>
        <taxon>Pezizomycotina</taxon>
        <taxon>Eurotiomycetes</taxon>
        <taxon>Eurotiomycetidae</taxon>
        <taxon>Eurotiales</taxon>
        <taxon>Aspergillaceae</taxon>
        <taxon>Aspergillus</taxon>
        <taxon>Aspergillus subgen. Nidulantes</taxon>
    </lineage>
</organism>
<reference evidence="4 5" key="1">
    <citation type="journal article" date="2018" name="IMA Fungus">
        <title>IMA Genome-F 9: Draft genome sequence of Annulohypoxylon stygium, Aspergillus mulundensis, Berkeleyomyces basicola (syn. Thielaviopsis basicola), Ceratocystis smalleyi, two Cercospora beticola strains, Coleophoma cylindrospora, Fusarium fracticaudum, Phialophora cf. hyalina, and Morchella septimelata.</title>
        <authorList>
            <person name="Wingfield B.D."/>
            <person name="Bills G.F."/>
            <person name="Dong Y."/>
            <person name="Huang W."/>
            <person name="Nel W.J."/>
            <person name="Swalarsk-Parry B.S."/>
            <person name="Vaghefi N."/>
            <person name="Wilken P.M."/>
            <person name="An Z."/>
            <person name="de Beer Z.W."/>
            <person name="De Vos L."/>
            <person name="Chen L."/>
            <person name="Duong T.A."/>
            <person name="Gao Y."/>
            <person name="Hammerbacher A."/>
            <person name="Kikkert J.R."/>
            <person name="Li Y."/>
            <person name="Li H."/>
            <person name="Li K."/>
            <person name="Li Q."/>
            <person name="Liu X."/>
            <person name="Ma X."/>
            <person name="Naidoo K."/>
            <person name="Pethybridge S.J."/>
            <person name="Sun J."/>
            <person name="Steenkamp E.T."/>
            <person name="van der Nest M.A."/>
            <person name="van Wyk S."/>
            <person name="Wingfield M.J."/>
            <person name="Xiong C."/>
            <person name="Yue Q."/>
            <person name="Zhang X."/>
        </authorList>
    </citation>
    <scope>NUCLEOTIDE SEQUENCE [LARGE SCALE GENOMIC DNA]</scope>
    <source>
        <strain evidence="4 5">DSM 5745</strain>
    </source>
</reference>
<dbReference type="Gene3D" id="3.40.50.720">
    <property type="entry name" value="NAD(P)-binding Rossmann-like Domain"/>
    <property type="match status" value="1"/>
</dbReference>